<evidence type="ECO:0000313" key="3">
    <source>
        <dbReference type="Proteomes" id="UP000749559"/>
    </source>
</evidence>
<dbReference type="InterPro" id="IPR002075">
    <property type="entry name" value="NTF2_dom"/>
</dbReference>
<gene>
    <name evidence="2" type="ORF">OFUS_LOCUS21168</name>
</gene>
<feature type="domain" description="Nuclear transport factor 2" evidence="1">
    <location>
        <begin position="25"/>
        <end position="80"/>
    </location>
</feature>
<name>A0A8S4PT94_OWEFU</name>
<evidence type="ECO:0000259" key="1">
    <source>
        <dbReference type="Pfam" id="PF02136"/>
    </source>
</evidence>
<dbReference type="SUPFAM" id="SSF54427">
    <property type="entry name" value="NTF2-like"/>
    <property type="match status" value="1"/>
</dbReference>
<dbReference type="Gene3D" id="3.10.450.50">
    <property type="match status" value="1"/>
</dbReference>
<accession>A0A8S4PT94</accession>
<dbReference type="Proteomes" id="UP000749559">
    <property type="component" value="Unassembled WGS sequence"/>
</dbReference>
<dbReference type="EMBL" id="CAIIXF020000010">
    <property type="protein sequence ID" value="CAH1796795.1"/>
    <property type="molecule type" value="Genomic_DNA"/>
</dbReference>
<protein>
    <recommendedName>
        <fullName evidence="1">Nuclear transport factor 2 domain-containing protein</fullName>
    </recommendedName>
</protein>
<comment type="caution">
    <text evidence="2">The sequence shown here is derived from an EMBL/GenBank/DDBJ whole genome shotgun (WGS) entry which is preliminary data.</text>
</comment>
<dbReference type="Pfam" id="PF02136">
    <property type="entry name" value="NTF2"/>
    <property type="match status" value="1"/>
</dbReference>
<dbReference type="AlphaFoldDB" id="A0A8S4PT94"/>
<organism evidence="2 3">
    <name type="scientific">Owenia fusiformis</name>
    <name type="common">Polychaete worm</name>
    <dbReference type="NCBI Taxonomy" id="6347"/>
    <lineage>
        <taxon>Eukaryota</taxon>
        <taxon>Metazoa</taxon>
        <taxon>Spiralia</taxon>
        <taxon>Lophotrochozoa</taxon>
        <taxon>Annelida</taxon>
        <taxon>Polychaeta</taxon>
        <taxon>Sedentaria</taxon>
        <taxon>Canalipalpata</taxon>
        <taxon>Sabellida</taxon>
        <taxon>Oweniida</taxon>
        <taxon>Oweniidae</taxon>
        <taxon>Owenia</taxon>
    </lineage>
</organism>
<keyword evidence="3" id="KW-1185">Reference proteome</keyword>
<evidence type="ECO:0000313" key="2">
    <source>
        <dbReference type="EMBL" id="CAH1796795.1"/>
    </source>
</evidence>
<proteinExistence type="predicted"/>
<reference evidence="2" key="1">
    <citation type="submission" date="2022-03" db="EMBL/GenBank/DDBJ databases">
        <authorList>
            <person name="Martin C."/>
        </authorList>
    </citation>
    <scope>NUCLEOTIDE SEQUENCE</scope>
</reference>
<sequence>MAMSVNSKDDIDAIAQCLSNWRYNINTSKDVEKIVEAYTDDCILMPPNAPICHGKEAVREKMQELIDSGLVFFHTKHVSIETCGNMGSDVTLYRAETIEGKVVETGQSVCGRKWMAFGISTETFMGQIRHQVMPTDVFTYAWKIWSRTLDFKAFLLFRRPTVL</sequence>
<dbReference type="InterPro" id="IPR032710">
    <property type="entry name" value="NTF2-like_dom_sf"/>
</dbReference>